<dbReference type="GO" id="GO:0045271">
    <property type="term" value="C:respiratory chain complex I"/>
    <property type="evidence" value="ECO:0007669"/>
    <property type="project" value="InterPro"/>
</dbReference>
<sequence length="420" mass="46878">MSAGITRIIKNFFKVGPVSYWRQLQHIGDTKAGTLVGVDQFGNKYYENKEEIYGRDRWVEYGGTLYKDAYEDASMIPSEWHRWIHKLTEYPPTVEPAANPTFKATHKPNFTGTDKAYKPYNTTAPKYHSWEPKNITRKLTRNLNKLLTRVAPISNRNFTTTCLCAHENPLGIPLSPGQPSPAFLEKMRKGLPTKQRIEGIKHVIAIASGKGGVGKSTVAVNLALAVASLWRKRVGILDADIFGPSIPRLMNLNGEPNMTNKGQLIPLTNYGVKCMSIGFLVSQNSPVVWRGLMVMKALQQLIHQVFWDELDLLVIDMPPGTGDVQLTITQQILGIVQNMSVFICPTCQQKTHIFGTDGVLKVAKEMDLEMLGDIPLHTEICELSDRGQPIVIAKPESIQAQYYKDIAGKVSSKLDNPPHD</sequence>
<dbReference type="InterPro" id="IPR033756">
    <property type="entry name" value="YlxH/NBP35"/>
</dbReference>
<evidence type="ECO:0000256" key="5">
    <source>
        <dbReference type="ARBA" id="ARBA00023004"/>
    </source>
</evidence>
<dbReference type="GO" id="GO:0005524">
    <property type="term" value="F:ATP binding"/>
    <property type="evidence" value="ECO:0007669"/>
    <property type="project" value="UniProtKB-KW"/>
</dbReference>
<evidence type="ECO:0000313" key="8">
    <source>
        <dbReference type="EMBL" id="CAG8436892.1"/>
    </source>
</evidence>
<dbReference type="GO" id="GO:0016226">
    <property type="term" value="P:iron-sulfur cluster assembly"/>
    <property type="evidence" value="ECO:0007669"/>
    <property type="project" value="InterPro"/>
</dbReference>
<protein>
    <submittedName>
        <fullName evidence="8">7621_t:CDS:1</fullName>
    </submittedName>
</protein>
<gene>
    <name evidence="8" type="ORF">AGERDE_LOCUS710</name>
</gene>
<keyword evidence="6" id="KW-0411">Iron-sulfur</keyword>
<dbReference type="SUPFAM" id="SSF52540">
    <property type="entry name" value="P-loop containing nucleoside triphosphate hydrolases"/>
    <property type="match status" value="1"/>
</dbReference>
<dbReference type="GO" id="GO:0140663">
    <property type="term" value="F:ATP-dependent FeS chaperone activity"/>
    <property type="evidence" value="ECO:0007669"/>
    <property type="project" value="InterPro"/>
</dbReference>
<keyword evidence="9" id="KW-1185">Reference proteome</keyword>
<keyword evidence="3" id="KW-0547">Nucleotide-binding</keyword>
<dbReference type="CDD" id="cd02037">
    <property type="entry name" value="Mrp_NBP35"/>
    <property type="match status" value="1"/>
</dbReference>
<evidence type="ECO:0000256" key="2">
    <source>
        <dbReference type="ARBA" id="ARBA00022723"/>
    </source>
</evidence>
<reference evidence="8" key="1">
    <citation type="submission" date="2021-06" db="EMBL/GenBank/DDBJ databases">
        <authorList>
            <person name="Kallberg Y."/>
            <person name="Tangrot J."/>
            <person name="Rosling A."/>
        </authorList>
    </citation>
    <scope>NUCLEOTIDE SEQUENCE</scope>
    <source>
        <strain evidence="8">MT106</strain>
    </source>
</reference>
<dbReference type="PANTHER" id="PTHR42961:SF2">
    <property type="entry name" value="IRON-SULFUR PROTEIN NUBPL"/>
    <property type="match status" value="1"/>
</dbReference>
<keyword evidence="2" id="KW-0479">Metal-binding</keyword>
<dbReference type="Gene3D" id="3.40.50.300">
    <property type="entry name" value="P-loop containing nucleotide triphosphate hydrolases"/>
    <property type="match status" value="1"/>
</dbReference>
<accession>A0A9N8YNY3</accession>
<keyword evidence="4" id="KW-0067">ATP-binding</keyword>
<dbReference type="Pfam" id="PF10609">
    <property type="entry name" value="ParA"/>
    <property type="match status" value="1"/>
</dbReference>
<evidence type="ECO:0000256" key="7">
    <source>
        <dbReference type="ARBA" id="ARBA00024036"/>
    </source>
</evidence>
<dbReference type="InterPro" id="IPR007763">
    <property type="entry name" value="NDUFA12"/>
</dbReference>
<dbReference type="EMBL" id="CAJVPL010000037">
    <property type="protein sequence ID" value="CAG8436892.1"/>
    <property type="molecule type" value="Genomic_DNA"/>
</dbReference>
<dbReference type="Pfam" id="PF05071">
    <property type="entry name" value="NDUFA12"/>
    <property type="match status" value="1"/>
</dbReference>
<comment type="caution">
    <text evidence="8">The sequence shown here is derived from an EMBL/GenBank/DDBJ whole genome shotgun (WGS) entry which is preliminary data.</text>
</comment>
<dbReference type="GO" id="GO:0005739">
    <property type="term" value="C:mitochondrion"/>
    <property type="evidence" value="ECO:0007669"/>
    <property type="project" value="TreeGrafter"/>
</dbReference>
<name>A0A9N8YNY3_9GLOM</name>
<evidence type="ECO:0000256" key="1">
    <source>
        <dbReference type="ARBA" id="ARBA00007355"/>
    </source>
</evidence>
<evidence type="ECO:0000313" key="9">
    <source>
        <dbReference type="Proteomes" id="UP000789831"/>
    </source>
</evidence>
<dbReference type="InterPro" id="IPR027417">
    <property type="entry name" value="P-loop_NTPase"/>
</dbReference>
<dbReference type="AlphaFoldDB" id="A0A9N8YNY3"/>
<dbReference type="InterPro" id="IPR044304">
    <property type="entry name" value="NUBPL-like"/>
</dbReference>
<dbReference type="HAMAP" id="MF_02040">
    <property type="entry name" value="Mrp_NBP35"/>
    <property type="match status" value="1"/>
</dbReference>
<dbReference type="PANTHER" id="PTHR42961">
    <property type="entry name" value="IRON-SULFUR PROTEIN NUBPL"/>
    <property type="match status" value="1"/>
</dbReference>
<dbReference type="OrthoDB" id="1741334at2759"/>
<dbReference type="Proteomes" id="UP000789831">
    <property type="component" value="Unassembled WGS sequence"/>
</dbReference>
<evidence type="ECO:0000256" key="4">
    <source>
        <dbReference type="ARBA" id="ARBA00022840"/>
    </source>
</evidence>
<dbReference type="GO" id="GO:0051539">
    <property type="term" value="F:4 iron, 4 sulfur cluster binding"/>
    <property type="evidence" value="ECO:0007669"/>
    <property type="project" value="TreeGrafter"/>
</dbReference>
<comment type="similarity">
    <text evidence="1">Belongs to the complex I NDUFA12 subunit family.</text>
</comment>
<dbReference type="InterPro" id="IPR019591">
    <property type="entry name" value="Mrp/NBP35_ATP-bd"/>
</dbReference>
<evidence type="ECO:0000256" key="3">
    <source>
        <dbReference type="ARBA" id="ARBA00022741"/>
    </source>
</evidence>
<comment type="similarity">
    <text evidence="7">Belongs to the Mrp/NBP35 ATP-binding proteins family.</text>
</comment>
<dbReference type="GO" id="GO:0032981">
    <property type="term" value="P:mitochondrial respiratory chain complex I assembly"/>
    <property type="evidence" value="ECO:0007669"/>
    <property type="project" value="TreeGrafter"/>
</dbReference>
<keyword evidence="5" id="KW-0408">Iron</keyword>
<dbReference type="GO" id="GO:0046872">
    <property type="term" value="F:metal ion binding"/>
    <property type="evidence" value="ECO:0007669"/>
    <property type="project" value="UniProtKB-KW"/>
</dbReference>
<organism evidence="8 9">
    <name type="scientific">Ambispora gerdemannii</name>
    <dbReference type="NCBI Taxonomy" id="144530"/>
    <lineage>
        <taxon>Eukaryota</taxon>
        <taxon>Fungi</taxon>
        <taxon>Fungi incertae sedis</taxon>
        <taxon>Mucoromycota</taxon>
        <taxon>Glomeromycotina</taxon>
        <taxon>Glomeromycetes</taxon>
        <taxon>Archaeosporales</taxon>
        <taxon>Ambisporaceae</taxon>
        <taxon>Ambispora</taxon>
    </lineage>
</organism>
<evidence type="ECO:0000256" key="6">
    <source>
        <dbReference type="ARBA" id="ARBA00023014"/>
    </source>
</evidence>
<proteinExistence type="inferred from homology"/>